<dbReference type="OrthoDB" id="9811097at2"/>
<reference evidence="2" key="1">
    <citation type="submission" date="2016-10" db="EMBL/GenBank/DDBJ databases">
        <title>Draft genome sequences of four alkaliphilic bacteria belonging to the Anaerobacillus genus.</title>
        <authorList>
            <person name="Bassil N.M."/>
            <person name="Lloyd J.R."/>
        </authorList>
    </citation>
    <scope>NUCLEOTIDE SEQUENCE [LARGE SCALE GENOMIC DNA]</scope>
    <source>
        <strain evidence="2">NB2006</strain>
    </source>
</reference>
<proteinExistence type="predicted"/>
<organism evidence="2">
    <name type="scientific">Anaerobacillus isosaccharinicus</name>
    <dbReference type="NCBI Taxonomy" id="1532552"/>
    <lineage>
        <taxon>Bacteria</taxon>
        <taxon>Bacillati</taxon>
        <taxon>Bacillota</taxon>
        <taxon>Bacilli</taxon>
        <taxon>Bacillales</taxon>
        <taxon>Bacillaceae</taxon>
        <taxon>Anaerobacillus</taxon>
    </lineage>
</organism>
<evidence type="ECO:0008006" key="3">
    <source>
        <dbReference type="Google" id="ProtNLM"/>
    </source>
</evidence>
<comment type="caution">
    <text evidence="2">The sequence shown here is derived from an EMBL/GenBank/DDBJ whole genome shotgun (WGS) entry which is preliminary data.</text>
</comment>
<gene>
    <name evidence="2" type="ORF">AWH56_04830</name>
</gene>
<protein>
    <recommendedName>
        <fullName evidence="3">Recombinase zinc beta ribbon domain-containing protein</fullName>
    </recommendedName>
</protein>
<dbReference type="AlphaFoldDB" id="A0A1S2MDP4"/>
<feature type="coiled-coil region" evidence="1">
    <location>
        <begin position="143"/>
        <end position="170"/>
    </location>
</feature>
<dbReference type="EMBL" id="LQXD01000032">
    <property type="protein sequence ID" value="OIJ22730.1"/>
    <property type="molecule type" value="Genomic_DNA"/>
</dbReference>
<sequence length="249" mass="29587">MVDPKFLDTNYLVRNVAICTSCNNHLTPINQETKGRTSGNRLYACKSDKCKQLRIKAEVFDNVLKERIRSELNRFAGTSLVNKIKIGLNNDIDKLHKKYKIIQYGIEQTNKKQREIEYKIHKLTHLEFSENNRNFIESFTLFKIDLSKKVEFLEQELQNISKQKELINEVLTNENYWLPIINALKKQREDICKHEWRLLVTEIVSAIEIKKISNQKFKVEVRFKYDLPSFQFTHNEALEEKRGTQYLLF</sequence>
<keyword evidence="1" id="KW-0175">Coiled coil</keyword>
<name>A0A1S2MDP4_9BACI</name>
<evidence type="ECO:0000313" key="2">
    <source>
        <dbReference type="EMBL" id="OIJ22730.1"/>
    </source>
</evidence>
<accession>A0A1S2MDP4</accession>
<evidence type="ECO:0000256" key="1">
    <source>
        <dbReference type="SAM" id="Coils"/>
    </source>
</evidence>